<dbReference type="RefSeq" id="WP_119015932.1">
    <property type="nucleotide sequence ID" value="NZ_QXEV01000006.1"/>
</dbReference>
<keyword evidence="2" id="KW-0472">Membrane</keyword>
<feature type="transmembrane region" description="Helical" evidence="2">
    <location>
        <begin position="91"/>
        <end position="111"/>
    </location>
</feature>
<dbReference type="InParanoid" id="A0A397S1F9"/>
<feature type="transmembrane region" description="Helical" evidence="2">
    <location>
        <begin position="37"/>
        <end position="53"/>
    </location>
</feature>
<evidence type="ECO:0000313" key="4">
    <source>
        <dbReference type="Proteomes" id="UP000266506"/>
    </source>
</evidence>
<organism evidence="3 4">
    <name type="scientific">Anaeroplasma bactoclasticum</name>
    <dbReference type="NCBI Taxonomy" id="2088"/>
    <lineage>
        <taxon>Bacteria</taxon>
        <taxon>Bacillati</taxon>
        <taxon>Mycoplasmatota</taxon>
        <taxon>Mollicutes</taxon>
        <taxon>Anaeroplasmatales</taxon>
        <taxon>Anaeroplasmataceae</taxon>
        <taxon>Anaeroplasma</taxon>
    </lineage>
</organism>
<evidence type="ECO:0000256" key="1">
    <source>
        <dbReference type="SAM" id="MobiDB-lite"/>
    </source>
</evidence>
<feature type="transmembrane region" description="Helical" evidence="2">
    <location>
        <begin position="12"/>
        <end position="31"/>
    </location>
</feature>
<keyword evidence="2" id="KW-0812">Transmembrane</keyword>
<evidence type="ECO:0000256" key="2">
    <source>
        <dbReference type="SAM" id="Phobius"/>
    </source>
</evidence>
<comment type="caution">
    <text evidence="3">The sequence shown here is derived from an EMBL/GenBank/DDBJ whole genome shotgun (WGS) entry which is preliminary data.</text>
</comment>
<proteinExistence type="predicted"/>
<feature type="transmembrane region" description="Helical" evidence="2">
    <location>
        <begin position="123"/>
        <end position="148"/>
    </location>
</feature>
<evidence type="ECO:0000313" key="3">
    <source>
        <dbReference type="EMBL" id="RIA77797.1"/>
    </source>
</evidence>
<reference evidence="3 4" key="1">
    <citation type="submission" date="2018-08" db="EMBL/GenBank/DDBJ databases">
        <title>Genomic Encyclopedia of Archaeal and Bacterial Type Strains, Phase II (KMG-II): from individual species to whole genera.</title>
        <authorList>
            <person name="Goeker M."/>
        </authorList>
    </citation>
    <scope>NUCLEOTIDE SEQUENCE [LARGE SCALE GENOMIC DNA]</scope>
    <source>
        <strain evidence="3 4">ATCC 27112</strain>
    </source>
</reference>
<protein>
    <submittedName>
        <fullName evidence="3">Uncharacterized protein</fullName>
    </submittedName>
</protein>
<keyword evidence="4" id="KW-1185">Reference proteome</keyword>
<feature type="transmembrane region" description="Helical" evidence="2">
    <location>
        <begin position="187"/>
        <end position="204"/>
    </location>
</feature>
<feature type="transmembrane region" description="Helical" evidence="2">
    <location>
        <begin position="65"/>
        <end position="85"/>
    </location>
</feature>
<feature type="region of interest" description="Disordered" evidence="1">
    <location>
        <begin position="239"/>
        <end position="263"/>
    </location>
</feature>
<gene>
    <name evidence="3" type="ORF">EI71_00773</name>
</gene>
<dbReference type="AlphaFoldDB" id="A0A397S1F9"/>
<name>A0A397S1F9_9MOLU</name>
<dbReference type="Proteomes" id="UP000266506">
    <property type="component" value="Unassembled WGS sequence"/>
</dbReference>
<dbReference type="EMBL" id="QXEV01000006">
    <property type="protein sequence ID" value="RIA77797.1"/>
    <property type="molecule type" value="Genomic_DNA"/>
</dbReference>
<feature type="compositionally biased region" description="Basic and acidic residues" evidence="1">
    <location>
        <begin position="252"/>
        <end position="263"/>
    </location>
</feature>
<accession>A0A397S1F9</accession>
<sequence>MNKSVVKYMAIDLIVLTLIGCLLEGLVARFIGFVLDAAPTISFSLLIVFVAVARWKLWGLIPIPFLVLSTIIGGQFSEITYYAAFYNFSNWQLILSMLLGLSTIGLNVIVFRNHKTNKIMKTTWQMLLILVVDYILYCGVQFIFYRIFTTGGLTSVANIPVTYFSKDENGNRVELVKNLASYVEFGFVYNLFGLAVGVVGSLVLRSQGALNNAIDKLIDDKKQREAELEYMKSFGKFNFSDESEAESQQDESNIKKEDQDSSM</sequence>
<keyword evidence="2" id="KW-1133">Transmembrane helix</keyword>